<dbReference type="EMBL" id="HBEZ01025797">
    <property type="protein sequence ID" value="CAD8636572.1"/>
    <property type="molecule type" value="Transcribed_RNA"/>
</dbReference>
<proteinExistence type="predicted"/>
<dbReference type="AlphaFoldDB" id="A0A6T7YIH1"/>
<protein>
    <submittedName>
        <fullName evidence="1">Uncharacterized protein</fullName>
    </submittedName>
</protein>
<evidence type="ECO:0000313" key="1">
    <source>
        <dbReference type="EMBL" id="CAD8636571.1"/>
    </source>
</evidence>
<accession>A0A6T7YIH1</accession>
<name>A0A6T7YIH1_9CRYP</name>
<reference evidence="1" key="1">
    <citation type="submission" date="2021-01" db="EMBL/GenBank/DDBJ databases">
        <authorList>
            <person name="Corre E."/>
            <person name="Pelletier E."/>
            <person name="Niang G."/>
            <person name="Scheremetjew M."/>
            <person name="Finn R."/>
            <person name="Kale V."/>
            <person name="Holt S."/>
            <person name="Cochrane G."/>
            <person name="Meng A."/>
            <person name="Brown T."/>
            <person name="Cohen L."/>
        </authorList>
    </citation>
    <scope>NUCLEOTIDE SEQUENCE</scope>
    <source>
        <strain evidence="1">CCAP979/52</strain>
    </source>
</reference>
<gene>
    <name evidence="1" type="ORF">CCUR1050_LOCUS14253</name>
    <name evidence="2" type="ORF">CCUR1050_LOCUS14254</name>
</gene>
<sequence length="256" mass="27911">MLLIRSFEQVFLSQLYRRARLLNRPFQRAVIDTIRRKATLLQPAPPILSPAVENVGPPSPLVPDPAQPSLKFNEWAESSVPLMLPTHLSAATLNSLSSSEIGVCTLHWRSAQSAGSCDVKDSAINTTLAEWWAEVHPAPIKTTARMREKLAKYAPPDPRGTWPLCANILDPVRISIVCSGGPAQILEVANWIVAGSGAAGNDILPVNSTAQLTVIRTKNRFTQPREQVPDGYRDIKLFVAFRGGCGLGIIGEIQVH</sequence>
<dbReference type="EMBL" id="HBEZ01025796">
    <property type="protein sequence ID" value="CAD8636571.1"/>
    <property type="molecule type" value="Transcribed_RNA"/>
</dbReference>
<organism evidence="1">
    <name type="scientific">Cryptomonas curvata</name>
    <dbReference type="NCBI Taxonomy" id="233186"/>
    <lineage>
        <taxon>Eukaryota</taxon>
        <taxon>Cryptophyceae</taxon>
        <taxon>Cryptomonadales</taxon>
        <taxon>Cryptomonadaceae</taxon>
        <taxon>Cryptomonas</taxon>
    </lineage>
</organism>
<evidence type="ECO:0000313" key="2">
    <source>
        <dbReference type="EMBL" id="CAD8636572.1"/>
    </source>
</evidence>